<organism evidence="6 7">
    <name type="scientific">Brevundimonas pondensis</name>
    <dbReference type="NCBI Taxonomy" id="2774189"/>
    <lineage>
        <taxon>Bacteria</taxon>
        <taxon>Pseudomonadati</taxon>
        <taxon>Pseudomonadota</taxon>
        <taxon>Alphaproteobacteria</taxon>
        <taxon>Caulobacterales</taxon>
        <taxon>Caulobacteraceae</taxon>
        <taxon>Brevundimonas</taxon>
    </lineage>
</organism>
<evidence type="ECO:0000313" key="6">
    <source>
        <dbReference type="EMBL" id="QTC86639.1"/>
    </source>
</evidence>
<dbReference type="RefSeq" id="WP_207822189.1">
    <property type="nucleotide sequence ID" value="NZ_CP062006.1"/>
</dbReference>
<dbReference type="InterPro" id="IPR029000">
    <property type="entry name" value="Cyclophilin-like_dom_sf"/>
</dbReference>
<dbReference type="SUPFAM" id="SSF50891">
    <property type="entry name" value="Cyclophilin-like"/>
    <property type="match status" value="1"/>
</dbReference>
<keyword evidence="4" id="KW-0732">Signal</keyword>
<dbReference type="Proteomes" id="UP000663942">
    <property type="component" value="Chromosome"/>
</dbReference>
<dbReference type="InterPro" id="IPR002130">
    <property type="entry name" value="Cyclophilin-type_PPIase_dom"/>
</dbReference>
<keyword evidence="3 4" id="KW-0413">Isomerase</keyword>
<feature type="domain" description="PPIase cyclophilin-type" evidence="5">
    <location>
        <begin position="34"/>
        <end position="229"/>
    </location>
</feature>
<dbReference type="GO" id="GO:0016853">
    <property type="term" value="F:isomerase activity"/>
    <property type="evidence" value="ECO:0007669"/>
    <property type="project" value="UniProtKB-KW"/>
</dbReference>
<feature type="chain" id="PRO_5044969595" description="Peptidyl-prolyl cis-trans isomerase" evidence="4">
    <location>
        <begin position="22"/>
        <end position="280"/>
    </location>
</feature>
<dbReference type="EC" id="5.2.1.8" evidence="4"/>
<proteinExistence type="inferred from homology"/>
<evidence type="ECO:0000256" key="1">
    <source>
        <dbReference type="ARBA" id="ARBA00007365"/>
    </source>
</evidence>
<evidence type="ECO:0000256" key="2">
    <source>
        <dbReference type="ARBA" id="ARBA00023110"/>
    </source>
</evidence>
<evidence type="ECO:0000313" key="7">
    <source>
        <dbReference type="Proteomes" id="UP000663942"/>
    </source>
</evidence>
<dbReference type="InterPro" id="IPR044666">
    <property type="entry name" value="Cyclophilin_A-like"/>
</dbReference>
<evidence type="ECO:0000256" key="4">
    <source>
        <dbReference type="RuleBase" id="RU363019"/>
    </source>
</evidence>
<keyword evidence="7" id="KW-1185">Reference proteome</keyword>
<dbReference type="PROSITE" id="PS50072">
    <property type="entry name" value="CSA_PPIASE_2"/>
    <property type="match status" value="1"/>
</dbReference>
<dbReference type="Pfam" id="PF00160">
    <property type="entry name" value="Pro_isomerase"/>
    <property type="match status" value="1"/>
</dbReference>
<comment type="similarity">
    <text evidence="1 4">Belongs to the cyclophilin-type PPIase family.</text>
</comment>
<comment type="catalytic activity">
    <reaction evidence="4">
        <text>[protein]-peptidylproline (omega=180) = [protein]-peptidylproline (omega=0)</text>
        <dbReference type="Rhea" id="RHEA:16237"/>
        <dbReference type="Rhea" id="RHEA-COMP:10747"/>
        <dbReference type="Rhea" id="RHEA-COMP:10748"/>
        <dbReference type="ChEBI" id="CHEBI:83833"/>
        <dbReference type="ChEBI" id="CHEBI:83834"/>
        <dbReference type="EC" id="5.2.1.8"/>
    </reaction>
</comment>
<comment type="function">
    <text evidence="4">PPIases accelerate the folding of proteins. It catalyzes the cis-trans isomerization of proline imidic peptide bonds in oligopeptides.</text>
</comment>
<sequence>MNLKMFLAAAAVSMIAGGAAAQSVGEWRTVSPDNLLVIDTSKGRVLVELEPRAAPNHIERIRTLTNRGFYDGLKFHRVIPDFMAQTGDPQGTGAGGSDLPDIKGEFSFRRGRDSGFAPVENSGPGLRGIMGSLPITTQPDAQMFVTADLKVGAGGLFCPGVAGMARAGSPDSANSQFFLMTGQNDALNGGYTTFGRVVQGLDVVKSLKTGSEAEDGKVADPDTMTRVQLASAMPEGQRPTVRVAAPGSAPFNAAVEAARAARGAQFGICDVQPVVEVTGG</sequence>
<dbReference type="CDD" id="cd00317">
    <property type="entry name" value="cyclophilin"/>
    <property type="match status" value="1"/>
</dbReference>
<feature type="signal peptide" evidence="4">
    <location>
        <begin position="1"/>
        <end position="21"/>
    </location>
</feature>
<reference evidence="6 7" key="1">
    <citation type="submission" date="2020-09" db="EMBL/GenBank/DDBJ databases">
        <title>Brevundimonas sp. LVF1 isolated from an oligotrophic pond in Goettingen, Germany.</title>
        <authorList>
            <person name="Friedrich I."/>
            <person name="Klassen A."/>
            <person name="Neubauer H."/>
            <person name="Schneider D."/>
            <person name="Hertel R."/>
            <person name="Daniel R."/>
        </authorList>
    </citation>
    <scope>NUCLEOTIDE SEQUENCE [LARGE SCALE GENOMIC DNA]</scope>
    <source>
        <strain evidence="6 7">LVF1</strain>
    </source>
</reference>
<name>A0ABX7SH42_9CAUL</name>
<dbReference type="Gene3D" id="2.40.100.10">
    <property type="entry name" value="Cyclophilin-like"/>
    <property type="match status" value="1"/>
</dbReference>
<dbReference type="PANTHER" id="PTHR45625:SF4">
    <property type="entry name" value="PEPTIDYLPROLYL ISOMERASE DOMAIN AND WD REPEAT-CONTAINING PROTEIN 1"/>
    <property type="match status" value="1"/>
</dbReference>
<gene>
    <name evidence="6" type="ORF">IFE19_10810</name>
</gene>
<dbReference type="PANTHER" id="PTHR45625">
    <property type="entry name" value="PEPTIDYL-PROLYL CIS-TRANS ISOMERASE-RELATED"/>
    <property type="match status" value="1"/>
</dbReference>
<dbReference type="PRINTS" id="PR00153">
    <property type="entry name" value="CSAPPISMRASE"/>
</dbReference>
<evidence type="ECO:0000256" key="3">
    <source>
        <dbReference type="ARBA" id="ARBA00023235"/>
    </source>
</evidence>
<accession>A0ABX7SH42</accession>
<protein>
    <recommendedName>
        <fullName evidence="4">Peptidyl-prolyl cis-trans isomerase</fullName>
        <shortName evidence="4">PPIase</shortName>
        <ecNumber evidence="4">5.2.1.8</ecNumber>
    </recommendedName>
</protein>
<dbReference type="EMBL" id="CP062006">
    <property type="protein sequence ID" value="QTC86639.1"/>
    <property type="molecule type" value="Genomic_DNA"/>
</dbReference>
<dbReference type="InterPro" id="IPR020892">
    <property type="entry name" value="Cyclophilin-type_PPIase_CS"/>
</dbReference>
<evidence type="ECO:0000259" key="5">
    <source>
        <dbReference type="PROSITE" id="PS50072"/>
    </source>
</evidence>
<dbReference type="PROSITE" id="PS00170">
    <property type="entry name" value="CSA_PPIASE_1"/>
    <property type="match status" value="1"/>
</dbReference>
<keyword evidence="2 4" id="KW-0697">Rotamase</keyword>